<accession>A0A7X1G0D5</accession>
<keyword evidence="1" id="KW-0732">Signal</keyword>
<dbReference type="Proteomes" id="UP000551327">
    <property type="component" value="Unassembled WGS sequence"/>
</dbReference>
<dbReference type="NCBIfam" id="TIGR01451">
    <property type="entry name" value="B_ant_repeat"/>
    <property type="match status" value="1"/>
</dbReference>
<protein>
    <recommendedName>
        <fullName evidence="2">SpaA-like prealbumin fold domain-containing protein</fullName>
    </recommendedName>
</protein>
<evidence type="ECO:0000313" key="3">
    <source>
        <dbReference type="EMBL" id="MBC2670179.1"/>
    </source>
</evidence>
<evidence type="ECO:0000259" key="2">
    <source>
        <dbReference type="Pfam" id="PF20674"/>
    </source>
</evidence>
<dbReference type="InterPro" id="IPR048834">
    <property type="entry name" value="SpaA_pre-album"/>
</dbReference>
<reference evidence="3 4" key="1">
    <citation type="submission" date="2020-08" db="EMBL/GenBank/DDBJ databases">
        <title>The genome sequence of type strain Novosphingobium piscinae KCTC 42194.</title>
        <authorList>
            <person name="Liu Y."/>
        </authorList>
    </citation>
    <scope>NUCLEOTIDE SEQUENCE [LARGE SCALE GENOMIC DNA]</scope>
    <source>
        <strain evidence="3 4">KCTC 42194</strain>
    </source>
</reference>
<dbReference type="AlphaFoldDB" id="A0A7X1G0D5"/>
<name>A0A7X1G0D5_9SPHN</name>
<comment type="caution">
    <text evidence="3">The sequence shown here is derived from an EMBL/GenBank/DDBJ whole genome shotgun (WGS) entry which is preliminary data.</text>
</comment>
<evidence type="ECO:0000313" key="4">
    <source>
        <dbReference type="Proteomes" id="UP000551327"/>
    </source>
</evidence>
<sequence length="621" mass="62409">MHVRLGRALLRFWAFVTLLIAGAGTAQAANCNYATAQGATGPSSWQTYCWIDFATYNDVQARSTGGQSYSLTLQDGSVMSFVMRVSGAAITAVATPTWTGGAVGNTAFLGIPGRPALYQSAAGTTTVTISNIVITPPPGAGAVSNFMFVAADAESSNDGESLSFQSNGGGWVLLDQVGPISGATYPGATGTGSATFTTTGVPGTVGAYIVGSTIPTTVTTTIVGGGLQGAMFAVRFASIRLTTQISGARAAASDQFTFSINAGSSGTVLATGTSTGTGLGPFTAAALSVTSSLPVTLNQAMASGSASTLARYRSTLTCTNSNGASATPLPSGVVTTSYAFPALQFGDAVQCAFTATPFPQLTLRKALGATGRQFASDQFVLSISQGSTVMATTTTTGTGATVGNAATPQFQATAGTPYSLAESGAGVTSLNQYNATMACTNAASGTGTALPTTVGGTITPTMGDVVTCTITNTRIAANARLTIAKDAVPLSDPVNGTTNPKYIPGAIVRYTFTVSNTGPRAVDTNTVWLIDTLPSQLSVGTAASPVFTQGSPTSGLTFNAATDIRYSNAAVAPTSFAGCSYTPVSAYDPAVRFVCLNPKGAMAGSTGTPPSFTLSIQALVR</sequence>
<gene>
    <name evidence="3" type="ORF">H7F53_13570</name>
</gene>
<keyword evidence="4" id="KW-1185">Reference proteome</keyword>
<proteinExistence type="predicted"/>
<dbReference type="InterPro" id="IPR047589">
    <property type="entry name" value="DUF11_rpt"/>
</dbReference>
<feature type="domain" description="SpaA-like prealbumin fold" evidence="2">
    <location>
        <begin position="361"/>
        <end position="474"/>
    </location>
</feature>
<evidence type="ECO:0000256" key="1">
    <source>
        <dbReference type="SAM" id="SignalP"/>
    </source>
</evidence>
<feature type="signal peptide" evidence="1">
    <location>
        <begin position="1"/>
        <end position="28"/>
    </location>
</feature>
<feature type="chain" id="PRO_5031272742" description="SpaA-like prealbumin fold domain-containing protein" evidence="1">
    <location>
        <begin position="29"/>
        <end position="621"/>
    </location>
</feature>
<organism evidence="3 4">
    <name type="scientific">Novosphingobium piscinae</name>
    <dbReference type="NCBI Taxonomy" id="1507448"/>
    <lineage>
        <taxon>Bacteria</taxon>
        <taxon>Pseudomonadati</taxon>
        <taxon>Pseudomonadota</taxon>
        <taxon>Alphaproteobacteria</taxon>
        <taxon>Sphingomonadales</taxon>
        <taxon>Sphingomonadaceae</taxon>
        <taxon>Novosphingobium</taxon>
    </lineage>
</organism>
<dbReference type="RefSeq" id="WP_185680036.1">
    <property type="nucleotide sequence ID" value="NZ_JACLAX010000015.1"/>
</dbReference>
<dbReference type="EMBL" id="JACLAX010000015">
    <property type="protein sequence ID" value="MBC2670179.1"/>
    <property type="molecule type" value="Genomic_DNA"/>
</dbReference>
<feature type="domain" description="SpaA-like prealbumin fold" evidence="2">
    <location>
        <begin position="238"/>
        <end position="357"/>
    </location>
</feature>
<dbReference type="Pfam" id="PF20674">
    <property type="entry name" value="SpaA_3"/>
    <property type="match status" value="2"/>
</dbReference>